<keyword evidence="3" id="KW-1185">Reference proteome</keyword>
<keyword evidence="1" id="KW-0732">Signal</keyword>
<feature type="signal peptide" evidence="1">
    <location>
        <begin position="1"/>
        <end position="19"/>
    </location>
</feature>
<name>A0A9N9B1M9_9GLOM</name>
<feature type="chain" id="PRO_5040109408" evidence="1">
    <location>
        <begin position="20"/>
        <end position="54"/>
    </location>
</feature>
<reference evidence="2" key="1">
    <citation type="submission" date="2021-06" db="EMBL/GenBank/DDBJ databases">
        <authorList>
            <person name="Kallberg Y."/>
            <person name="Tangrot J."/>
            <person name="Rosling A."/>
        </authorList>
    </citation>
    <scope>NUCLEOTIDE SEQUENCE</scope>
    <source>
        <strain evidence="2">IA702</strain>
    </source>
</reference>
<comment type="caution">
    <text evidence="2">The sequence shown here is derived from an EMBL/GenBank/DDBJ whole genome shotgun (WGS) entry which is preliminary data.</text>
</comment>
<evidence type="ECO:0000256" key="1">
    <source>
        <dbReference type="SAM" id="SignalP"/>
    </source>
</evidence>
<proteinExistence type="predicted"/>
<evidence type="ECO:0000313" key="3">
    <source>
        <dbReference type="Proteomes" id="UP000789572"/>
    </source>
</evidence>
<organism evidence="2 3">
    <name type="scientific">Paraglomus occultum</name>
    <dbReference type="NCBI Taxonomy" id="144539"/>
    <lineage>
        <taxon>Eukaryota</taxon>
        <taxon>Fungi</taxon>
        <taxon>Fungi incertae sedis</taxon>
        <taxon>Mucoromycota</taxon>
        <taxon>Glomeromycotina</taxon>
        <taxon>Glomeromycetes</taxon>
        <taxon>Paraglomerales</taxon>
        <taxon>Paraglomeraceae</taxon>
        <taxon>Paraglomus</taxon>
    </lineage>
</organism>
<dbReference type="EMBL" id="CAJVPJ010000732">
    <property type="protein sequence ID" value="CAG8552556.1"/>
    <property type="molecule type" value="Genomic_DNA"/>
</dbReference>
<dbReference type="AlphaFoldDB" id="A0A9N9B1M9"/>
<accession>A0A9N9B1M9</accession>
<gene>
    <name evidence="2" type="ORF">POCULU_LOCUS5095</name>
</gene>
<protein>
    <submittedName>
        <fullName evidence="2">2977_t:CDS:1</fullName>
    </submittedName>
</protein>
<evidence type="ECO:0000313" key="2">
    <source>
        <dbReference type="EMBL" id="CAG8552556.1"/>
    </source>
</evidence>
<sequence>MTRAVEIVIAVLLAYVLKAEHQEQKLYRAPYAIQSQRKDVLLRRVRHPRQNQEY</sequence>
<dbReference type="Proteomes" id="UP000789572">
    <property type="component" value="Unassembled WGS sequence"/>
</dbReference>